<dbReference type="EMBL" id="VFPA01000002">
    <property type="protein sequence ID" value="TQM11566.1"/>
    <property type="molecule type" value="Genomic_DNA"/>
</dbReference>
<dbReference type="InterPro" id="IPR007110">
    <property type="entry name" value="Ig-like_dom"/>
</dbReference>
<name>A0A543DQG4_9PSEU</name>
<dbReference type="SMART" id="SM00382">
    <property type="entry name" value="AAA"/>
    <property type="match status" value="1"/>
</dbReference>
<dbReference type="InterPro" id="IPR012340">
    <property type="entry name" value="NA-bd_OB-fold"/>
</dbReference>
<feature type="domain" description="Ig-like" evidence="4">
    <location>
        <begin position="321"/>
        <end position="372"/>
    </location>
</feature>
<dbReference type="InterPro" id="IPR040582">
    <property type="entry name" value="OB_MalK-like"/>
</dbReference>
<dbReference type="PANTHER" id="PTHR43875:SF1">
    <property type="entry name" value="OSMOPROTECTIVE COMPOUNDS UPTAKE ATP-BINDING PROTEIN GGTA"/>
    <property type="match status" value="1"/>
</dbReference>
<organism evidence="6 7">
    <name type="scientific">Pseudonocardia kunmingensis</name>
    <dbReference type="NCBI Taxonomy" id="630975"/>
    <lineage>
        <taxon>Bacteria</taxon>
        <taxon>Bacillati</taxon>
        <taxon>Actinomycetota</taxon>
        <taxon>Actinomycetes</taxon>
        <taxon>Pseudonocardiales</taxon>
        <taxon>Pseudonocardiaceae</taxon>
        <taxon>Pseudonocardia</taxon>
    </lineage>
</organism>
<dbReference type="CDD" id="cd03301">
    <property type="entry name" value="ABC_MalK_N"/>
    <property type="match status" value="1"/>
</dbReference>
<dbReference type="AlphaFoldDB" id="A0A543DQG4"/>
<dbReference type="InterPro" id="IPR015855">
    <property type="entry name" value="ABC_transpr_MalK-like"/>
</dbReference>
<feature type="domain" description="ABC transporter" evidence="5">
    <location>
        <begin position="4"/>
        <end position="234"/>
    </location>
</feature>
<keyword evidence="7" id="KW-1185">Reference proteome</keyword>
<dbReference type="PROSITE" id="PS50893">
    <property type="entry name" value="ABC_TRANSPORTER_2"/>
    <property type="match status" value="1"/>
</dbReference>
<dbReference type="NCBIfam" id="NF008653">
    <property type="entry name" value="PRK11650.1"/>
    <property type="match status" value="1"/>
</dbReference>
<sequence>MARIQIEGLGKQFGATTAVDAVDLTVEDGEFVALLGPSGCGKTTLLRMLAGLSAPSAGRILLNGTDITHASPKDRDLAMVFQSYALYPHLTVAGNLSYPLRSSRVPRARVAEQVAAVAEQLALTPFLSRRPKELSGGQRQRVAVGRAMVRNPAAFLMDEPLSNLDAKLRTATRTELAALHRRLGATFVYVTHDQVEAMTMASRIVVMDGGRVEQVGTPEEVYDSPASVFVATFLGAPPMNVLPATVTSADGRVRADGDGIRAELWPGQTPPHEVVVGVRPEHLVRRGPDGVDAGILLDARVEAVENLGSEEVAQCRVGDTPVAVRGPRPLRLAVGDQVSLTCSLADLHLFDATTRRRLRWVDEPAERTVAVG</sequence>
<gene>
    <name evidence="6" type="ORF">FB558_4131</name>
</gene>
<evidence type="ECO:0000259" key="4">
    <source>
        <dbReference type="PROSITE" id="PS50835"/>
    </source>
</evidence>
<dbReference type="SUPFAM" id="SSF50331">
    <property type="entry name" value="MOP-like"/>
    <property type="match status" value="1"/>
</dbReference>
<dbReference type="GO" id="GO:0005524">
    <property type="term" value="F:ATP binding"/>
    <property type="evidence" value="ECO:0007669"/>
    <property type="project" value="UniProtKB-KW"/>
</dbReference>
<dbReference type="FunFam" id="3.40.50.300:FF:000042">
    <property type="entry name" value="Maltose/maltodextrin ABC transporter, ATP-binding protein"/>
    <property type="match status" value="1"/>
</dbReference>
<dbReference type="Gene3D" id="3.40.50.300">
    <property type="entry name" value="P-loop containing nucleotide triphosphate hydrolases"/>
    <property type="match status" value="1"/>
</dbReference>
<dbReference type="InterPro" id="IPR003593">
    <property type="entry name" value="AAA+_ATPase"/>
</dbReference>
<dbReference type="PANTHER" id="PTHR43875">
    <property type="entry name" value="MALTODEXTRIN IMPORT ATP-BINDING PROTEIN MSMX"/>
    <property type="match status" value="1"/>
</dbReference>
<evidence type="ECO:0000313" key="7">
    <source>
        <dbReference type="Proteomes" id="UP000315677"/>
    </source>
</evidence>
<dbReference type="InterPro" id="IPR003439">
    <property type="entry name" value="ABC_transporter-like_ATP-bd"/>
</dbReference>
<accession>A0A543DQG4</accession>
<dbReference type="GO" id="GO:0008643">
    <property type="term" value="P:carbohydrate transport"/>
    <property type="evidence" value="ECO:0007669"/>
    <property type="project" value="InterPro"/>
</dbReference>
<dbReference type="Gene3D" id="2.40.50.100">
    <property type="match status" value="1"/>
</dbReference>
<evidence type="ECO:0000313" key="6">
    <source>
        <dbReference type="EMBL" id="TQM11566.1"/>
    </source>
</evidence>
<dbReference type="Proteomes" id="UP000315677">
    <property type="component" value="Unassembled WGS sequence"/>
</dbReference>
<keyword evidence="3 6" id="KW-0067">ATP-binding</keyword>
<dbReference type="Pfam" id="PF17912">
    <property type="entry name" value="OB_MalK"/>
    <property type="match status" value="1"/>
</dbReference>
<dbReference type="InterPro" id="IPR027417">
    <property type="entry name" value="P-loop_NTPase"/>
</dbReference>
<evidence type="ECO:0000259" key="5">
    <source>
        <dbReference type="PROSITE" id="PS50893"/>
    </source>
</evidence>
<dbReference type="GO" id="GO:0140359">
    <property type="term" value="F:ABC-type transporter activity"/>
    <property type="evidence" value="ECO:0007669"/>
    <property type="project" value="InterPro"/>
</dbReference>
<protein>
    <submittedName>
        <fullName evidence="6">Carbohydrate ABC transporter ATP-binding protein (CUT1 family)</fullName>
    </submittedName>
</protein>
<dbReference type="GO" id="GO:0016887">
    <property type="term" value="F:ATP hydrolysis activity"/>
    <property type="evidence" value="ECO:0007669"/>
    <property type="project" value="InterPro"/>
</dbReference>
<evidence type="ECO:0000256" key="1">
    <source>
        <dbReference type="ARBA" id="ARBA00022448"/>
    </source>
</evidence>
<dbReference type="InterPro" id="IPR047641">
    <property type="entry name" value="ABC_transpr_MalK/UgpC-like"/>
</dbReference>
<dbReference type="GO" id="GO:0055052">
    <property type="term" value="C:ATP-binding cassette (ABC) transporter complex, substrate-binding subunit-containing"/>
    <property type="evidence" value="ECO:0007669"/>
    <property type="project" value="TreeGrafter"/>
</dbReference>
<dbReference type="OrthoDB" id="2550338at2"/>
<dbReference type="PROSITE" id="PS00211">
    <property type="entry name" value="ABC_TRANSPORTER_1"/>
    <property type="match status" value="1"/>
</dbReference>
<dbReference type="InterPro" id="IPR008995">
    <property type="entry name" value="Mo/tungstate-bd_C_term_dom"/>
</dbReference>
<dbReference type="PROSITE" id="PS50835">
    <property type="entry name" value="IG_LIKE"/>
    <property type="match status" value="1"/>
</dbReference>
<keyword evidence="2" id="KW-0547">Nucleotide-binding</keyword>
<reference evidence="6 7" key="1">
    <citation type="submission" date="2019-06" db="EMBL/GenBank/DDBJ databases">
        <title>Sequencing the genomes of 1000 actinobacteria strains.</title>
        <authorList>
            <person name="Klenk H.-P."/>
        </authorList>
    </citation>
    <scope>NUCLEOTIDE SEQUENCE [LARGE SCALE GENOMIC DNA]</scope>
    <source>
        <strain evidence="6 7">DSM 45301</strain>
    </source>
</reference>
<evidence type="ECO:0000256" key="2">
    <source>
        <dbReference type="ARBA" id="ARBA00022741"/>
    </source>
</evidence>
<keyword evidence="1" id="KW-0813">Transport</keyword>
<comment type="caution">
    <text evidence="6">The sequence shown here is derived from an EMBL/GenBank/DDBJ whole genome shotgun (WGS) entry which is preliminary data.</text>
</comment>
<proteinExistence type="predicted"/>
<dbReference type="Pfam" id="PF00005">
    <property type="entry name" value="ABC_tran"/>
    <property type="match status" value="1"/>
</dbReference>
<dbReference type="InterPro" id="IPR017871">
    <property type="entry name" value="ABC_transporter-like_CS"/>
</dbReference>
<dbReference type="RefSeq" id="WP_142055807.1">
    <property type="nucleotide sequence ID" value="NZ_VFPA01000002.1"/>
</dbReference>
<evidence type="ECO:0000256" key="3">
    <source>
        <dbReference type="ARBA" id="ARBA00022840"/>
    </source>
</evidence>
<dbReference type="Gene3D" id="2.40.50.140">
    <property type="entry name" value="Nucleic acid-binding proteins"/>
    <property type="match status" value="1"/>
</dbReference>
<dbReference type="SUPFAM" id="SSF52540">
    <property type="entry name" value="P-loop containing nucleoside triphosphate hydrolases"/>
    <property type="match status" value="1"/>
</dbReference>